<sequence length="271" mass="30785">MFNPEHKYVSLMHSKSNLYASWEPLRPVRVGDYGRLQRDNSFSPEGNIFDKGLAARFGITTSDVCEDQERRIVAMEINEAKVGGNAGIDATPFGGGTIKTNFKVKKGYVAILVMLRPRHIQITNRGLLRDLIYSTAFPEKYVIVSEAYECRSYARLLAPSQEHNIEVNLDAKTNLNSFSAGIHLGWSTNVSGGDFKYALHEDEDAPRVQPLFQLVGRQLRGLRKLRRHRPVVELIPPRWRCVVLEPRDSDNTEIDDSERDTDSYDSDSTLW</sequence>
<accession>J4GNQ5</accession>
<evidence type="ECO:0000256" key="1">
    <source>
        <dbReference type="SAM" id="MobiDB-lite"/>
    </source>
</evidence>
<dbReference type="STRING" id="599839.J4GNQ5"/>
<dbReference type="EMBL" id="HE797050">
    <property type="protein sequence ID" value="CCM01800.1"/>
    <property type="molecule type" value="Genomic_DNA"/>
</dbReference>
<reference evidence="2 3" key="1">
    <citation type="journal article" date="2012" name="Appl. Environ. Microbiol.">
        <title>Short-read sequencing for genomic analysis of the brown rot fungus Fibroporia radiculosa.</title>
        <authorList>
            <person name="Tang J.D."/>
            <person name="Perkins A.D."/>
            <person name="Sonstegard T.S."/>
            <person name="Schroeder S.G."/>
            <person name="Burgess S.C."/>
            <person name="Diehl S.V."/>
        </authorList>
    </citation>
    <scope>NUCLEOTIDE SEQUENCE [LARGE SCALE GENOMIC DNA]</scope>
    <source>
        <strain evidence="2 3">TFFH 294</strain>
    </source>
</reference>
<organism evidence="2 3">
    <name type="scientific">Fibroporia radiculosa</name>
    <dbReference type="NCBI Taxonomy" id="599839"/>
    <lineage>
        <taxon>Eukaryota</taxon>
        <taxon>Fungi</taxon>
        <taxon>Dikarya</taxon>
        <taxon>Basidiomycota</taxon>
        <taxon>Agaricomycotina</taxon>
        <taxon>Agaricomycetes</taxon>
        <taxon>Polyporales</taxon>
        <taxon>Fibroporiaceae</taxon>
        <taxon>Fibroporia</taxon>
    </lineage>
</organism>
<dbReference type="RefSeq" id="XP_012181083.1">
    <property type="nucleotide sequence ID" value="XM_012325693.1"/>
</dbReference>
<evidence type="ECO:0000313" key="3">
    <source>
        <dbReference type="Proteomes" id="UP000006352"/>
    </source>
</evidence>
<dbReference type="OrthoDB" id="2781978at2759"/>
<proteinExistence type="predicted"/>
<gene>
    <name evidence="2" type="ORF">FIBRA_03867</name>
</gene>
<dbReference type="HOGENOM" id="CLU_066679_1_0_1"/>
<protein>
    <submittedName>
        <fullName evidence="2">Uncharacterized protein</fullName>
    </submittedName>
</protein>
<dbReference type="GeneID" id="24096711"/>
<evidence type="ECO:0000313" key="2">
    <source>
        <dbReference type="EMBL" id="CCM01800.1"/>
    </source>
</evidence>
<dbReference type="AlphaFoldDB" id="J4GNQ5"/>
<feature type="region of interest" description="Disordered" evidence="1">
    <location>
        <begin position="249"/>
        <end position="271"/>
    </location>
</feature>
<feature type="compositionally biased region" description="Acidic residues" evidence="1">
    <location>
        <begin position="251"/>
        <end position="265"/>
    </location>
</feature>
<dbReference type="Proteomes" id="UP000006352">
    <property type="component" value="Unassembled WGS sequence"/>
</dbReference>
<keyword evidence="3" id="KW-1185">Reference proteome</keyword>
<dbReference type="InParanoid" id="J4GNQ5"/>
<name>J4GNQ5_9APHY</name>